<evidence type="ECO:0000256" key="8">
    <source>
        <dbReference type="SAM" id="Phobius"/>
    </source>
</evidence>
<feature type="transmembrane region" description="Helical" evidence="8">
    <location>
        <begin position="89"/>
        <end position="110"/>
    </location>
</feature>
<evidence type="ECO:0000256" key="6">
    <source>
        <dbReference type="ARBA" id="ARBA00022989"/>
    </source>
</evidence>
<sequence length="329" mass="35869">MRFIIIRVLTLSKLNDLIGFIVALVAVRVSEGDKIPQALSYGWQRAQLLGAFFNGVFLLALGVSIFLQSVERFVSLQNVNPSLEVENPMLVLIIGCVGLALNIISVLFLHDHRHKVAKTKGSGHDLGMMGVLVHLVGDAINNIGVIIAAAVIWQAKYEGRFYADPGASMGIAFMILASSIPLVKNSGAILLESVPLGVNLEDVKHDLEKVLRVSMFQFQTPYLIERLQVEGVTSIHELHAWRLSQNKALASAHVLTSDDSLTNFMVQARRINECLHAYGIHSTTLQPELVARAGSSIDERSQSLHRRPTTTAGCQIHCGSICEGLTCCG</sequence>
<dbReference type="InterPro" id="IPR027470">
    <property type="entry name" value="Cation_efflux_CTD"/>
</dbReference>
<evidence type="ECO:0000313" key="12">
    <source>
        <dbReference type="Proteomes" id="UP000310687"/>
    </source>
</evidence>
<dbReference type="Proteomes" id="UP000310687">
    <property type="component" value="Unassembled WGS sequence"/>
</dbReference>
<evidence type="ECO:0000313" key="11">
    <source>
        <dbReference type="EMBL" id="THW33234.1"/>
    </source>
</evidence>
<feature type="transmembrane region" description="Helical" evidence="8">
    <location>
        <begin position="48"/>
        <end position="69"/>
    </location>
</feature>
<dbReference type="InterPro" id="IPR002524">
    <property type="entry name" value="Cation_efflux"/>
</dbReference>
<name>A0A4V4IG23_AURPU</name>
<organism evidence="11 12">
    <name type="scientific">Aureobasidium pullulans</name>
    <name type="common">Black yeast</name>
    <name type="synonym">Pullularia pullulans</name>
    <dbReference type="NCBI Taxonomy" id="5580"/>
    <lineage>
        <taxon>Eukaryota</taxon>
        <taxon>Fungi</taxon>
        <taxon>Dikarya</taxon>
        <taxon>Ascomycota</taxon>
        <taxon>Pezizomycotina</taxon>
        <taxon>Dothideomycetes</taxon>
        <taxon>Dothideomycetidae</taxon>
        <taxon>Dothideales</taxon>
        <taxon>Saccotheciaceae</taxon>
        <taxon>Aureobasidium</taxon>
    </lineage>
</organism>
<dbReference type="GO" id="GO:0006882">
    <property type="term" value="P:intracellular zinc ion homeostasis"/>
    <property type="evidence" value="ECO:0007669"/>
    <property type="project" value="TreeGrafter"/>
</dbReference>
<evidence type="ECO:0000256" key="3">
    <source>
        <dbReference type="ARBA" id="ARBA00022448"/>
    </source>
</evidence>
<dbReference type="PANTHER" id="PTHR45820:SF5">
    <property type="entry name" value="DIFFUSION FACILITATOR FAMILY METAL ION TRANSPORTER, PUTATIVE-RELATED"/>
    <property type="match status" value="1"/>
</dbReference>
<evidence type="ECO:0000256" key="2">
    <source>
        <dbReference type="ARBA" id="ARBA00008873"/>
    </source>
</evidence>
<dbReference type="SUPFAM" id="SSF161111">
    <property type="entry name" value="Cation efflux protein transmembrane domain-like"/>
    <property type="match status" value="1"/>
</dbReference>
<evidence type="ECO:0000256" key="5">
    <source>
        <dbReference type="ARBA" id="ARBA00022833"/>
    </source>
</evidence>
<dbReference type="Gene3D" id="1.20.1510.10">
    <property type="entry name" value="Cation efflux protein transmembrane domain"/>
    <property type="match status" value="1"/>
</dbReference>
<comment type="similarity">
    <text evidence="2">Belongs to the cation diffusion facilitator (CDF) transporter (TC 2.A.4) family. SLC30A subfamily.</text>
</comment>
<keyword evidence="3" id="KW-0813">Transport</keyword>
<comment type="caution">
    <text evidence="11">The sequence shown here is derived from an EMBL/GenBank/DDBJ whole genome shotgun (WGS) entry which is preliminary data.</text>
</comment>
<evidence type="ECO:0000259" key="9">
    <source>
        <dbReference type="Pfam" id="PF01545"/>
    </source>
</evidence>
<dbReference type="GO" id="GO:0016020">
    <property type="term" value="C:membrane"/>
    <property type="evidence" value="ECO:0007669"/>
    <property type="project" value="UniProtKB-SubCell"/>
</dbReference>
<dbReference type="Pfam" id="PF16916">
    <property type="entry name" value="ZT_dimer"/>
    <property type="match status" value="1"/>
</dbReference>
<evidence type="ECO:0000259" key="10">
    <source>
        <dbReference type="Pfam" id="PF16916"/>
    </source>
</evidence>
<feature type="transmembrane region" description="Helical" evidence="8">
    <location>
        <begin position="131"/>
        <end position="153"/>
    </location>
</feature>
<dbReference type="Pfam" id="PF01545">
    <property type="entry name" value="Cation_efflux"/>
    <property type="match status" value="1"/>
</dbReference>
<dbReference type="AlphaFoldDB" id="A0A4V4IG23"/>
<protein>
    <recommendedName>
        <fullName evidence="13">Cation efflux protein</fullName>
    </recommendedName>
</protein>
<feature type="domain" description="Cation efflux protein cytoplasmic" evidence="10">
    <location>
        <begin position="227"/>
        <end position="288"/>
    </location>
</feature>
<keyword evidence="4 8" id="KW-0812">Transmembrane</keyword>
<evidence type="ECO:0000256" key="4">
    <source>
        <dbReference type="ARBA" id="ARBA00022692"/>
    </source>
</evidence>
<feature type="transmembrane region" description="Helical" evidence="8">
    <location>
        <begin position="6"/>
        <end position="27"/>
    </location>
</feature>
<feature type="domain" description="Cation efflux protein transmembrane" evidence="9">
    <location>
        <begin position="13"/>
        <end position="191"/>
    </location>
</feature>
<accession>A0A4V4IG23</accession>
<dbReference type="InterPro" id="IPR058533">
    <property type="entry name" value="Cation_efflux_TM"/>
</dbReference>
<dbReference type="GO" id="GO:0005385">
    <property type="term" value="F:zinc ion transmembrane transporter activity"/>
    <property type="evidence" value="ECO:0007669"/>
    <property type="project" value="TreeGrafter"/>
</dbReference>
<keyword evidence="6 8" id="KW-1133">Transmembrane helix</keyword>
<comment type="subcellular location">
    <subcellularLocation>
        <location evidence="1">Membrane</location>
        <topology evidence="1">Multi-pass membrane protein</topology>
    </subcellularLocation>
</comment>
<evidence type="ECO:0000256" key="7">
    <source>
        <dbReference type="ARBA" id="ARBA00023136"/>
    </source>
</evidence>
<evidence type="ECO:0008006" key="13">
    <source>
        <dbReference type="Google" id="ProtNLM"/>
    </source>
</evidence>
<proteinExistence type="inferred from homology"/>
<dbReference type="EMBL" id="QZAL01000217">
    <property type="protein sequence ID" value="THW33234.1"/>
    <property type="molecule type" value="Genomic_DNA"/>
</dbReference>
<evidence type="ECO:0000256" key="1">
    <source>
        <dbReference type="ARBA" id="ARBA00004141"/>
    </source>
</evidence>
<dbReference type="NCBIfam" id="TIGR01297">
    <property type="entry name" value="CDF"/>
    <property type="match status" value="1"/>
</dbReference>
<keyword evidence="7 8" id="KW-0472">Membrane</keyword>
<dbReference type="InterPro" id="IPR027469">
    <property type="entry name" value="Cation_efflux_TMD_sf"/>
</dbReference>
<keyword evidence="5" id="KW-0862">Zinc</keyword>
<reference evidence="11 12" key="1">
    <citation type="submission" date="2018-10" db="EMBL/GenBank/DDBJ databases">
        <title>Fifty Aureobasidium pullulans genomes reveal a recombining polyextremotolerant generalist.</title>
        <authorList>
            <person name="Gostincar C."/>
            <person name="Turk M."/>
            <person name="Zajc J."/>
            <person name="Gunde-Cimerman N."/>
        </authorList>
    </citation>
    <scope>NUCLEOTIDE SEQUENCE [LARGE SCALE GENOMIC DNA]</scope>
    <source>
        <strain evidence="11 12">EXF-11013</strain>
    </source>
</reference>
<dbReference type="PANTHER" id="PTHR45820">
    <property type="entry name" value="FI23527P1"/>
    <property type="match status" value="1"/>
</dbReference>
<gene>
    <name evidence="11" type="ORF">D6D22_09225</name>
</gene>